<evidence type="ECO:0000259" key="4">
    <source>
        <dbReference type="PROSITE" id="PS51123"/>
    </source>
</evidence>
<keyword evidence="3" id="KW-0732">Signal</keyword>
<feature type="domain" description="OmpA-like" evidence="4">
    <location>
        <begin position="495"/>
        <end position="620"/>
    </location>
</feature>
<proteinExistence type="predicted"/>
<dbReference type="GO" id="GO:0016020">
    <property type="term" value="C:membrane"/>
    <property type="evidence" value="ECO:0007669"/>
    <property type="project" value="UniProtKB-UniRule"/>
</dbReference>
<dbReference type="Pfam" id="PF00691">
    <property type="entry name" value="OmpA"/>
    <property type="match status" value="1"/>
</dbReference>
<feature type="compositionally biased region" description="Pro residues" evidence="2">
    <location>
        <begin position="259"/>
        <end position="279"/>
    </location>
</feature>
<keyword evidence="1" id="KW-0472">Membrane</keyword>
<protein>
    <submittedName>
        <fullName evidence="5">OmpA family protein</fullName>
    </submittedName>
</protein>
<evidence type="ECO:0000256" key="1">
    <source>
        <dbReference type="PROSITE-ProRule" id="PRU00473"/>
    </source>
</evidence>
<organism evidence="5 6">
    <name type="scientific">Enterovirga aerilata</name>
    <dbReference type="NCBI Taxonomy" id="2730920"/>
    <lineage>
        <taxon>Bacteria</taxon>
        <taxon>Pseudomonadati</taxon>
        <taxon>Pseudomonadota</taxon>
        <taxon>Alphaproteobacteria</taxon>
        <taxon>Hyphomicrobiales</taxon>
        <taxon>Methylobacteriaceae</taxon>
        <taxon>Enterovirga</taxon>
    </lineage>
</organism>
<evidence type="ECO:0000313" key="5">
    <source>
        <dbReference type="EMBL" id="NNM75237.1"/>
    </source>
</evidence>
<dbReference type="Proteomes" id="UP000564885">
    <property type="component" value="Unassembled WGS sequence"/>
</dbReference>
<feature type="compositionally biased region" description="Low complexity" evidence="2">
    <location>
        <begin position="224"/>
        <end position="258"/>
    </location>
</feature>
<dbReference type="InterPro" id="IPR050330">
    <property type="entry name" value="Bact_OuterMem_StrucFunc"/>
</dbReference>
<keyword evidence="6" id="KW-1185">Reference proteome</keyword>
<name>A0A849IH26_9HYPH</name>
<dbReference type="InterPro" id="IPR006665">
    <property type="entry name" value="OmpA-like"/>
</dbReference>
<dbReference type="PROSITE" id="PS51123">
    <property type="entry name" value="OMPA_2"/>
    <property type="match status" value="1"/>
</dbReference>
<feature type="compositionally biased region" description="Basic and acidic residues" evidence="2">
    <location>
        <begin position="125"/>
        <end position="197"/>
    </location>
</feature>
<dbReference type="RefSeq" id="WP_171220724.1">
    <property type="nucleotide sequence ID" value="NZ_JABEPP010000007.1"/>
</dbReference>
<dbReference type="EMBL" id="JABEPP010000007">
    <property type="protein sequence ID" value="NNM75237.1"/>
    <property type="molecule type" value="Genomic_DNA"/>
</dbReference>
<evidence type="ECO:0000256" key="3">
    <source>
        <dbReference type="SAM" id="SignalP"/>
    </source>
</evidence>
<dbReference type="Gene3D" id="3.30.1330.60">
    <property type="entry name" value="OmpA-like domain"/>
    <property type="match status" value="1"/>
</dbReference>
<dbReference type="CDD" id="cd07185">
    <property type="entry name" value="OmpA_C-like"/>
    <property type="match status" value="1"/>
</dbReference>
<dbReference type="InterPro" id="IPR036737">
    <property type="entry name" value="OmpA-like_sf"/>
</dbReference>
<dbReference type="SUPFAM" id="SSF103088">
    <property type="entry name" value="OmpA-like"/>
    <property type="match status" value="1"/>
</dbReference>
<feature type="compositionally biased region" description="Gly residues" evidence="2">
    <location>
        <begin position="44"/>
        <end position="77"/>
    </location>
</feature>
<dbReference type="PANTHER" id="PTHR30329">
    <property type="entry name" value="STATOR ELEMENT OF FLAGELLAR MOTOR COMPLEX"/>
    <property type="match status" value="1"/>
</dbReference>
<dbReference type="PANTHER" id="PTHR30329:SF21">
    <property type="entry name" value="LIPOPROTEIN YIAD-RELATED"/>
    <property type="match status" value="1"/>
</dbReference>
<feature type="compositionally biased region" description="Basic and acidic residues" evidence="2">
    <location>
        <begin position="101"/>
        <end position="112"/>
    </location>
</feature>
<comment type="caution">
    <text evidence="5">The sequence shown here is derived from an EMBL/GenBank/DDBJ whole genome shotgun (WGS) entry which is preliminary data.</text>
</comment>
<reference evidence="5 6" key="1">
    <citation type="submission" date="2020-04" db="EMBL/GenBank/DDBJ databases">
        <title>Enterovirga sp. isolate from soil.</title>
        <authorList>
            <person name="Chea S."/>
            <person name="Kim D.-U."/>
        </authorList>
    </citation>
    <scope>NUCLEOTIDE SEQUENCE [LARGE SCALE GENOMIC DNA]</scope>
    <source>
        <strain evidence="5 6">DB1703</strain>
    </source>
</reference>
<accession>A0A849IH26</accession>
<evidence type="ECO:0000256" key="2">
    <source>
        <dbReference type="SAM" id="MobiDB-lite"/>
    </source>
</evidence>
<sequence>MKLRTLLLAGIVIPACAAQALEPARPALTGSAGQTRLAQAPDAGPGGGAGRGERGPGPGGGPGGGMRGGGEGPGAPGAGSRPPGPPPGGLSREGSPGRQGGPDRDGTPRPERAPAPIQAAPGSDDGGRGRPDRTAPRPEPGRAETQRPAETQRGREADRPGTERGPGEAPGREERSRRDEGDRRGPAEPVRRGEREPGGPGRAGQTDAPQRGDGERRGPPPPSRESAPAQRDTSPAQSAPGTAQPQPAPAPTRAEPPASRTPPGTPAPTARPAPAPDGPPAAAGPRSRDGAPPPAGGERDRRGAETRPGGFLPGLAAGAVAGAAAGAGIAAVRERRREVEEGGRTVIQEPGRVIVRDRDRVFIRHDEAERFEELGQARRERRGSETVTIVERPGGGQVITVVDEDGRLVRRIRRTPEGREVVIIDNSFAGPRRRAIYEEVVELPPPQIRIPRERYIVEAESAPPDLIYETLSAPPVEPIRERYTLDQVRYSPNLRARMRSVDLDTVNFESGSWEVTPDQAPRLSAIAQAINRAVAQNPQEVFLIEGHTDAVGSDIDNLSLSDRRAQSVAALLTRVYRVPPENLTTQGYGEQYLKVNTQEAARENRRVTVRRITPLLQGQAQR</sequence>
<feature type="chain" id="PRO_5032949984" evidence="3">
    <location>
        <begin position="21"/>
        <end position="622"/>
    </location>
</feature>
<feature type="signal peptide" evidence="3">
    <location>
        <begin position="1"/>
        <end position="20"/>
    </location>
</feature>
<gene>
    <name evidence="5" type="ORF">HJG44_23025</name>
</gene>
<dbReference type="AlphaFoldDB" id="A0A849IH26"/>
<evidence type="ECO:0000313" key="6">
    <source>
        <dbReference type="Proteomes" id="UP000564885"/>
    </source>
</evidence>
<feature type="region of interest" description="Disordered" evidence="2">
    <location>
        <begin position="29"/>
        <end position="312"/>
    </location>
</feature>